<sequence>MNIGSSFTYQRPPASPALPRRQLETALSYDKSERRMEHSSFQPNHILMSFWDVVQRLPRQDQISLAANALASQVSQNGLNRESRDFIRSFKNRFQPQDLEAILGAVRQHPLLQKKGAATKDEFLRTIQEILEMPAAIKADDQLAPAPGRPLPRSPEELFFQLSLNSRTPAKKARLEAVSLEN</sequence>
<name>A0A367ZQH6_9BACT</name>
<dbReference type="EMBL" id="QOQW01000007">
    <property type="protein sequence ID" value="RCK80290.1"/>
    <property type="molecule type" value="Genomic_DNA"/>
</dbReference>
<dbReference type="AlphaFoldDB" id="A0A367ZQH6"/>
<protein>
    <submittedName>
        <fullName evidence="2">Uncharacterized protein</fullName>
    </submittedName>
</protein>
<gene>
    <name evidence="2" type="ORF">OZSIB_3472</name>
</gene>
<organism evidence="2 3">
    <name type="scientific">Candidatus Ozemobacter sibiricus</name>
    <dbReference type="NCBI Taxonomy" id="2268124"/>
    <lineage>
        <taxon>Bacteria</taxon>
        <taxon>Candidatus Ozemobacteria</taxon>
        <taxon>Candidatus Ozemobacterales</taxon>
        <taxon>Candidatus Ozemobacteraceae</taxon>
        <taxon>Candidatus Ozemobacter</taxon>
    </lineage>
</organism>
<evidence type="ECO:0000313" key="3">
    <source>
        <dbReference type="Proteomes" id="UP000252355"/>
    </source>
</evidence>
<reference evidence="2 3" key="1">
    <citation type="submission" date="2018-05" db="EMBL/GenBank/DDBJ databases">
        <title>A metagenomic window into the 2 km-deep terrestrial subsurface aquifer revealed taxonomically and functionally diverse microbial community comprising novel uncultured bacterial lineages.</title>
        <authorList>
            <person name="Kadnikov V.V."/>
            <person name="Mardanov A.V."/>
            <person name="Beletsky A.V."/>
            <person name="Banks D."/>
            <person name="Pimenov N.V."/>
            <person name="Frank Y.A."/>
            <person name="Karnachuk O.V."/>
            <person name="Ravin N.V."/>
        </authorList>
    </citation>
    <scope>NUCLEOTIDE SEQUENCE [LARGE SCALE GENOMIC DNA]</scope>
    <source>
        <strain evidence="2">BY5</strain>
    </source>
</reference>
<accession>A0A367ZQH6</accession>
<evidence type="ECO:0000313" key="2">
    <source>
        <dbReference type="EMBL" id="RCK80290.1"/>
    </source>
</evidence>
<comment type="caution">
    <text evidence="2">The sequence shown here is derived from an EMBL/GenBank/DDBJ whole genome shotgun (WGS) entry which is preliminary data.</text>
</comment>
<proteinExistence type="predicted"/>
<feature type="region of interest" description="Disordered" evidence="1">
    <location>
        <begin position="1"/>
        <end position="20"/>
    </location>
</feature>
<evidence type="ECO:0000256" key="1">
    <source>
        <dbReference type="SAM" id="MobiDB-lite"/>
    </source>
</evidence>
<dbReference type="Proteomes" id="UP000252355">
    <property type="component" value="Unassembled WGS sequence"/>
</dbReference>